<protein>
    <submittedName>
        <fullName evidence="1">Uncharacterized protein</fullName>
    </submittedName>
</protein>
<accession>A0A067GZT7</accession>
<sequence length="127" mass="13524">MQGYVDTAPTRLEDNLGQILDHTFRTLNGGSNSVIFIIKKNEAAFQDRPDRICAVLFTDGRSINSIGELKLTSSSSCHVNVIVGTWGPLATGCSPNTMLLHGGSLVPVSSSKQRTPAHAINNSSISV</sequence>
<keyword evidence="2" id="KW-1185">Reference proteome</keyword>
<proteinExistence type="predicted"/>
<gene>
    <name evidence="1" type="ORF">CISIN_1g045183mg</name>
</gene>
<reference evidence="1 2" key="1">
    <citation type="submission" date="2014-04" db="EMBL/GenBank/DDBJ databases">
        <authorList>
            <consortium name="International Citrus Genome Consortium"/>
            <person name="Gmitter F."/>
            <person name="Chen C."/>
            <person name="Farmerie W."/>
            <person name="Harkins T."/>
            <person name="Desany B."/>
            <person name="Mohiuddin M."/>
            <person name="Kodira C."/>
            <person name="Borodovsky M."/>
            <person name="Lomsadze A."/>
            <person name="Burns P."/>
            <person name="Jenkins J."/>
            <person name="Prochnik S."/>
            <person name="Shu S."/>
            <person name="Chapman J."/>
            <person name="Pitluck S."/>
            <person name="Schmutz J."/>
            <person name="Rokhsar D."/>
        </authorList>
    </citation>
    <scope>NUCLEOTIDE SEQUENCE</scope>
</reference>
<evidence type="ECO:0000313" key="2">
    <source>
        <dbReference type="Proteomes" id="UP000027120"/>
    </source>
</evidence>
<organism evidence="1 2">
    <name type="scientific">Citrus sinensis</name>
    <name type="common">Sweet orange</name>
    <name type="synonym">Citrus aurantium var. sinensis</name>
    <dbReference type="NCBI Taxonomy" id="2711"/>
    <lineage>
        <taxon>Eukaryota</taxon>
        <taxon>Viridiplantae</taxon>
        <taxon>Streptophyta</taxon>
        <taxon>Embryophyta</taxon>
        <taxon>Tracheophyta</taxon>
        <taxon>Spermatophyta</taxon>
        <taxon>Magnoliopsida</taxon>
        <taxon>eudicotyledons</taxon>
        <taxon>Gunneridae</taxon>
        <taxon>Pentapetalae</taxon>
        <taxon>rosids</taxon>
        <taxon>malvids</taxon>
        <taxon>Sapindales</taxon>
        <taxon>Rutaceae</taxon>
        <taxon>Aurantioideae</taxon>
        <taxon>Citrus</taxon>
    </lineage>
</organism>
<evidence type="ECO:0000313" key="1">
    <source>
        <dbReference type="EMBL" id="KDO84165.1"/>
    </source>
</evidence>
<dbReference type="Proteomes" id="UP000027120">
    <property type="component" value="Unassembled WGS sequence"/>
</dbReference>
<name>A0A067GZT7_CITSI</name>
<dbReference type="EMBL" id="KK784874">
    <property type="protein sequence ID" value="KDO84165.1"/>
    <property type="molecule type" value="Genomic_DNA"/>
</dbReference>
<dbReference type="AlphaFoldDB" id="A0A067GZT7"/>